<feature type="region of interest" description="Disordered" evidence="1">
    <location>
        <begin position="1"/>
        <end position="24"/>
    </location>
</feature>
<protein>
    <submittedName>
        <fullName evidence="2">Uncharacterized protein</fullName>
    </submittedName>
</protein>
<feature type="compositionally biased region" description="Polar residues" evidence="1">
    <location>
        <begin position="69"/>
        <end position="93"/>
    </location>
</feature>
<accession>A0A8H7I8I6</accession>
<name>A0A8H7I8I6_9AGAM</name>
<organism evidence="2 3">
    <name type="scientific">Rhizoctonia solani</name>
    <dbReference type="NCBI Taxonomy" id="456999"/>
    <lineage>
        <taxon>Eukaryota</taxon>
        <taxon>Fungi</taxon>
        <taxon>Dikarya</taxon>
        <taxon>Basidiomycota</taxon>
        <taxon>Agaricomycotina</taxon>
        <taxon>Agaricomycetes</taxon>
        <taxon>Cantharellales</taxon>
        <taxon>Ceratobasidiaceae</taxon>
        <taxon>Rhizoctonia</taxon>
    </lineage>
</organism>
<evidence type="ECO:0000313" key="3">
    <source>
        <dbReference type="Proteomes" id="UP000614334"/>
    </source>
</evidence>
<reference evidence="2" key="1">
    <citation type="submission" date="2020-09" db="EMBL/GenBank/DDBJ databases">
        <title>Comparative genome analyses of four rice-infecting Rhizoctonia solani isolates reveal extensive enrichment of homogalacturonan modification genes.</title>
        <authorList>
            <person name="Lee D.-Y."/>
            <person name="Jeon J."/>
            <person name="Kim K.-T."/>
            <person name="Cheong K."/>
            <person name="Song H."/>
            <person name="Choi G."/>
            <person name="Ko J."/>
            <person name="Opiyo S.O."/>
            <person name="Zuo S."/>
            <person name="Madhav S."/>
            <person name="Lee Y.-H."/>
            <person name="Wang G.-L."/>
        </authorList>
    </citation>
    <scope>NUCLEOTIDE SEQUENCE</scope>
    <source>
        <strain evidence="2">AG1-IA B2</strain>
    </source>
</reference>
<evidence type="ECO:0000313" key="2">
    <source>
        <dbReference type="EMBL" id="KAF8751748.1"/>
    </source>
</evidence>
<comment type="caution">
    <text evidence="2">The sequence shown here is derived from an EMBL/GenBank/DDBJ whole genome shotgun (WGS) entry which is preliminary data.</text>
</comment>
<sequence>MSSEPLNSRSLGKYPQLHNLPHPGIATSNLWLEQELKETKEATKEAQDWMGAVDQAPLASRLGVEPPTHQKTGSPGSQGHAQAHTKNQPYSSA</sequence>
<dbReference type="AlphaFoldDB" id="A0A8H7I8I6"/>
<feature type="region of interest" description="Disordered" evidence="1">
    <location>
        <begin position="39"/>
        <end position="93"/>
    </location>
</feature>
<dbReference type="Proteomes" id="UP000614334">
    <property type="component" value="Unassembled WGS sequence"/>
</dbReference>
<evidence type="ECO:0000256" key="1">
    <source>
        <dbReference type="SAM" id="MobiDB-lite"/>
    </source>
</evidence>
<gene>
    <name evidence="2" type="ORF">RHS01_08614</name>
</gene>
<dbReference type="EMBL" id="JACYCF010000017">
    <property type="protein sequence ID" value="KAF8751748.1"/>
    <property type="molecule type" value="Genomic_DNA"/>
</dbReference>
<proteinExistence type="predicted"/>
<feature type="compositionally biased region" description="Polar residues" evidence="1">
    <location>
        <begin position="1"/>
        <end position="10"/>
    </location>
</feature>